<dbReference type="PANTHER" id="PTHR13504">
    <property type="entry name" value="FIDO DOMAIN-CONTAINING PROTEIN DDB_G0283145"/>
    <property type="match status" value="1"/>
</dbReference>
<protein>
    <submittedName>
        <fullName evidence="2">Fic family protein</fullName>
    </submittedName>
</protein>
<evidence type="ECO:0000313" key="2">
    <source>
        <dbReference type="EMBL" id="MEC4294058.1"/>
    </source>
</evidence>
<dbReference type="InterPro" id="IPR025758">
    <property type="entry name" value="Fic/DOC_N"/>
</dbReference>
<sequence>MGRSGTLVENLSGEATYRSFRPAALPPSPPLQMGDEMATLLVSASRALQRLDDLSQYVPNTDLFISMYVRKEALLSSQIEGTQCTLEDVLDPEADTSADADVSDVINYVKATRFALTRLQEIPLCGRLLKEVHEVLMGGVRGQEKNPGEFRRSQNWIGPGGGSLRDARYIPPNVEDMHEAIANLERFMNEPCELDPLVCAALAHYQFETIHPFLDGNGCVGRLLILLYLIECGLIGEPTIYISYFLKKNQVEYYDRMMEVRRSGNYEQWVRFFLEAVRVAALDASQSIERLSNLHEHNEALLPASRRAKDNLRTLFSYIEQHPIFTIKGAARALGLSYNGAATLTKKLEELGIIEETTNASRNRVFAYTDYLEILKEGTAPLTGGEAKAR</sequence>
<proteinExistence type="predicted"/>
<reference evidence="2 3" key="1">
    <citation type="submission" date="2024-01" db="EMBL/GenBank/DDBJ databases">
        <title>novel species in genus Adlercreutzia.</title>
        <authorList>
            <person name="Liu X."/>
        </authorList>
    </citation>
    <scope>NUCLEOTIDE SEQUENCE [LARGE SCALE GENOMIC DNA]</scope>
    <source>
        <strain evidence="2 3">R22</strain>
    </source>
</reference>
<gene>
    <name evidence="2" type="ORF">VJ920_01880</name>
</gene>
<evidence type="ECO:0000313" key="3">
    <source>
        <dbReference type="Proteomes" id="UP001343724"/>
    </source>
</evidence>
<dbReference type="Proteomes" id="UP001343724">
    <property type="component" value="Unassembled WGS sequence"/>
</dbReference>
<dbReference type="Pfam" id="PF02661">
    <property type="entry name" value="Fic"/>
    <property type="match status" value="1"/>
</dbReference>
<dbReference type="PANTHER" id="PTHR13504:SF38">
    <property type="entry name" value="FIDO DOMAIN-CONTAINING PROTEIN"/>
    <property type="match status" value="1"/>
</dbReference>
<organism evidence="2 3">
    <name type="scientific">Adlercreutzia shanghongiae</name>
    <dbReference type="NCBI Taxonomy" id="3111773"/>
    <lineage>
        <taxon>Bacteria</taxon>
        <taxon>Bacillati</taxon>
        <taxon>Actinomycetota</taxon>
        <taxon>Coriobacteriia</taxon>
        <taxon>Eggerthellales</taxon>
        <taxon>Eggerthellaceae</taxon>
        <taxon>Adlercreutzia</taxon>
    </lineage>
</organism>
<feature type="domain" description="Fido" evidence="1">
    <location>
        <begin position="124"/>
        <end position="275"/>
    </location>
</feature>
<dbReference type="InterPro" id="IPR003812">
    <property type="entry name" value="Fido"/>
</dbReference>
<dbReference type="PIRSF" id="PIRSF038925">
    <property type="entry name" value="AMP-prot_trans"/>
    <property type="match status" value="1"/>
</dbReference>
<evidence type="ECO:0000259" key="1">
    <source>
        <dbReference type="PROSITE" id="PS51459"/>
    </source>
</evidence>
<dbReference type="Pfam" id="PF13784">
    <property type="entry name" value="Fic_N"/>
    <property type="match status" value="1"/>
</dbReference>
<dbReference type="RefSeq" id="WP_326454298.1">
    <property type="nucleotide sequence ID" value="NZ_JAYMFH010000001.1"/>
</dbReference>
<dbReference type="InterPro" id="IPR026287">
    <property type="entry name" value="SoFic-like"/>
</dbReference>
<comment type="caution">
    <text evidence="2">The sequence shown here is derived from an EMBL/GenBank/DDBJ whole genome shotgun (WGS) entry which is preliminary data.</text>
</comment>
<keyword evidence="3" id="KW-1185">Reference proteome</keyword>
<dbReference type="InterPro" id="IPR036597">
    <property type="entry name" value="Fido-like_dom_sf"/>
</dbReference>
<dbReference type="PROSITE" id="PS51459">
    <property type="entry name" value="FIDO"/>
    <property type="match status" value="1"/>
</dbReference>
<dbReference type="Gene3D" id="1.10.3290.10">
    <property type="entry name" value="Fido-like domain"/>
    <property type="match status" value="1"/>
</dbReference>
<name>A0ABU6IWE8_9ACTN</name>
<dbReference type="SUPFAM" id="SSF140931">
    <property type="entry name" value="Fic-like"/>
    <property type="match status" value="1"/>
</dbReference>
<dbReference type="InterPro" id="IPR040198">
    <property type="entry name" value="Fido_containing"/>
</dbReference>
<accession>A0ABU6IWE8</accession>
<dbReference type="EMBL" id="JAYMFH010000001">
    <property type="protein sequence ID" value="MEC4294058.1"/>
    <property type="molecule type" value="Genomic_DNA"/>
</dbReference>